<evidence type="ECO:0000259" key="9">
    <source>
        <dbReference type="Pfam" id="PF02897"/>
    </source>
</evidence>
<dbReference type="InterPro" id="IPR029058">
    <property type="entry name" value="AB_hydrolase_fold"/>
</dbReference>
<dbReference type="SUPFAM" id="SSF53474">
    <property type="entry name" value="alpha/beta-Hydrolases"/>
    <property type="match status" value="1"/>
</dbReference>
<evidence type="ECO:0000256" key="1">
    <source>
        <dbReference type="ARBA" id="ARBA00005228"/>
    </source>
</evidence>
<dbReference type="Gene3D" id="3.40.50.1820">
    <property type="entry name" value="alpha/beta hydrolase"/>
    <property type="match status" value="1"/>
</dbReference>
<keyword evidence="3 6" id="KW-0378">Hydrolase</keyword>
<evidence type="ECO:0000256" key="7">
    <source>
        <dbReference type="SAM" id="MobiDB-lite"/>
    </source>
</evidence>
<dbReference type="Pfam" id="PF02897">
    <property type="entry name" value="Peptidase_S9_N"/>
    <property type="match status" value="1"/>
</dbReference>
<gene>
    <name evidence="10" type="ORF">ACH5RR_011378</name>
</gene>
<evidence type="ECO:0000313" key="10">
    <source>
        <dbReference type="EMBL" id="KAL3526722.1"/>
    </source>
</evidence>
<dbReference type="AlphaFoldDB" id="A0ABD3A4R3"/>
<evidence type="ECO:0000259" key="8">
    <source>
        <dbReference type="Pfam" id="PF00326"/>
    </source>
</evidence>
<dbReference type="Proteomes" id="UP001630127">
    <property type="component" value="Unassembled WGS sequence"/>
</dbReference>
<comment type="caution">
    <text evidence="10">The sequence shown here is derived from an EMBL/GenBank/DDBJ whole genome shotgun (WGS) entry which is preliminary data.</text>
</comment>
<accession>A0ABD3A4R3</accession>
<feature type="region of interest" description="Disordered" evidence="7">
    <location>
        <begin position="26"/>
        <end position="52"/>
    </location>
</feature>
<dbReference type="PANTHER" id="PTHR11757">
    <property type="entry name" value="PROTEASE FAMILY S9A OLIGOPEPTIDASE"/>
    <property type="match status" value="1"/>
</dbReference>
<name>A0ABD3A4R3_9GENT</name>
<dbReference type="InterPro" id="IPR002470">
    <property type="entry name" value="Peptidase_S9A"/>
</dbReference>
<dbReference type="Gene3D" id="2.130.10.120">
    <property type="entry name" value="Prolyl oligopeptidase, N-terminal domain"/>
    <property type="match status" value="1"/>
</dbReference>
<dbReference type="PRINTS" id="PR00862">
    <property type="entry name" value="PROLIGOPTASE"/>
</dbReference>
<dbReference type="InterPro" id="IPR023302">
    <property type="entry name" value="Pept_S9A_N"/>
</dbReference>
<dbReference type="InterPro" id="IPR001375">
    <property type="entry name" value="Peptidase_S9_cat"/>
</dbReference>
<dbReference type="EMBL" id="JBJUIK010000005">
    <property type="protein sequence ID" value="KAL3526722.1"/>
    <property type="molecule type" value="Genomic_DNA"/>
</dbReference>
<evidence type="ECO:0000256" key="4">
    <source>
        <dbReference type="ARBA" id="ARBA00022825"/>
    </source>
</evidence>
<dbReference type="InterPro" id="IPR051543">
    <property type="entry name" value="Serine_Peptidase_S9A"/>
</dbReference>
<dbReference type="EC" id="3.4.21.-" evidence="6"/>
<evidence type="ECO:0000256" key="5">
    <source>
        <dbReference type="ARBA" id="ARBA00045448"/>
    </source>
</evidence>
<reference evidence="10 11" key="1">
    <citation type="submission" date="2024-11" db="EMBL/GenBank/DDBJ databases">
        <title>A near-complete genome assembly of Cinchona calisaya.</title>
        <authorList>
            <person name="Lian D.C."/>
            <person name="Zhao X.W."/>
            <person name="Wei L."/>
        </authorList>
    </citation>
    <scope>NUCLEOTIDE SEQUENCE [LARGE SCALE GENOMIC DNA]</scope>
    <source>
        <tissue evidence="10">Nenye</tissue>
    </source>
</reference>
<feature type="domain" description="Peptidase S9 prolyl oligopeptidase catalytic" evidence="8">
    <location>
        <begin position="577"/>
        <end position="746"/>
    </location>
</feature>
<feature type="domain" description="Peptidase S9A N-terminal" evidence="9">
    <location>
        <begin position="45"/>
        <end position="480"/>
    </location>
</feature>
<evidence type="ECO:0000256" key="2">
    <source>
        <dbReference type="ARBA" id="ARBA00022670"/>
    </source>
</evidence>
<protein>
    <recommendedName>
        <fullName evidence="6">Prolyl endopeptidase</fullName>
        <ecNumber evidence="6">3.4.21.-</ecNumber>
    </recommendedName>
</protein>
<evidence type="ECO:0000256" key="3">
    <source>
        <dbReference type="ARBA" id="ARBA00022801"/>
    </source>
</evidence>
<proteinExistence type="inferred from homology"/>
<feature type="compositionally biased region" description="Pro residues" evidence="7">
    <location>
        <begin position="31"/>
        <end position="43"/>
    </location>
</feature>
<dbReference type="PANTHER" id="PTHR11757:SF19">
    <property type="entry name" value="PROLYL ENDOPEPTIDASE-LIKE"/>
    <property type="match status" value="1"/>
</dbReference>
<keyword evidence="11" id="KW-1185">Reference proteome</keyword>
<dbReference type="GO" id="GO:0004252">
    <property type="term" value="F:serine-type endopeptidase activity"/>
    <property type="evidence" value="ECO:0007669"/>
    <property type="project" value="UniProtKB-UniRule"/>
</dbReference>
<comment type="function">
    <text evidence="5">Serine peptidase whose precise substrate specificity remains unclear. Does not cleave peptides after a arginine or lysine residue. Regulates trans-Golgi network morphology and sorting by regulating the membrane binding of the AP-1 complex. May play a role in the regulation of synaptic vesicle exocytosis.</text>
</comment>
<keyword evidence="4 6" id="KW-0720">Serine protease</keyword>
<evidence type="ECO:0000256" key="6">
    <source>
        <dbReference type="RuleBase" id="RU368024"/>
    </source>
</evidence>
<dbReference type="GO" id="GO:0006508">
    <property type="term" value="P:proteolysis"/>
    <property type="evidence" value="ECO:0007669"/>
    <property type="project" value="UniProtKB-KW"/>
</dbReference>
<keyword evidence="2 6" id="KW-0645">Protease</keyword>
<comment type="similarity">
    <text evidence="1 6">Belongs to the peptidase S9A family.</text>
</comment>
<evidence type="ECO:0000313" key="11">
    <source>
        <dbReference type="Proteomes" id="UP001630127"/>
    </source>
</evidence>
<dbReference type="Pfam" id="PF00326">
    <property type="entry name" value="Peptidase_S9"/>
    <property type="match status" value="1"/>
</dbReference>
<dbReference type="SUPFAM" id="SSF50993">
    <property type="entry name" value="Peptidase/esterase 'gauge' domain"/>
    <property type="match status" value="1"/>
</dbReference>
<organism evidence="10 11">
    <name type="scientific">Cinchona calisaya</name>
    <dbReference type="NCBI Taxonomy" id="153742"/>
    <lineage>
        <taxon>Eukaryota</taxon>
        <taxon>Viridiplantae</taxon>
        <taxon>Streptophyta</taxon>
        <taxon>Embryophyta</taxon>
        <taxon>Tracheophyta</taxon>
        <taxon>Spermatophyta</taxon>
        <taxon>Magnoliopsida</taxon>
        <taxon>eudicotyledons</taxon>
        <taxon>Gunneridae</taxon>
        <taxon>Pentapetalae</taxon>
        <taxon>asterids</taxon>
        <taxon>lamiids</taxon>
        <taxon>Gentianales</taxon>
        <taxon>Rubiaceae</taxon>
        <taxon>Cinchonoideae</taxon>
        <taxon>Cinchoneae</taxon>
        <taxon>Cinchona</taxon>
    </lineage>
</organism>
<sequence length="789" mass="89867">MRHLLATVRRSHFHRSGTFSILQRAHYKPQKPQPPPAPPSPPKPPKKPANFSIHGESWEDPYSWMSQLSDKVAMRHMDVYMEQEEKYTEAIMADTERLQSKLQSEMASRFSFDLSTPPLRWGHWLYYRRAEEGKQYPVLCRRLASLNEEFISHKSPSAGFDFTSGKRIEQKLLDYNQEAERLSGYAYEELSEVSPDHQYLAYTMYDKDNDYFKLSVRDLNLGLLCSKPQADRVSNIAWAKNGQALLYVVTNNDKRPHRLYCSMLGSNEDDILLLEEPQENVCVNIRHTKDFQFVTVNIFSTTSSKVFIINAADPLSDMTLVWECEAQAHCIVEHHQGYLYLFTDAAKEGQPVDNHYLLRCPVDSSPSLRKWENVLVDDDELIVEDVDFSNSHLVLILRESQKFKLCSVCLPLPSGKGSFHLKELNPNFLSLPTNVSQISPGPNYDFFSTTMRFTISSPVMPDAVVDYDISNGKWNIVQQQNMLYERTRVLYGSASSGSGGEKSPSSRVNEVNAENDQLWNDLTEYYACERYGVPSCDGVVVPLTIVYSRHKRSEAQSPGLLHGHGAYGEILDKRWRSELKSLLDRGWIIAYADVRGGGGLGKKWHHDGQRSKKLDSISDYICCAKFLVENKIVQENKLSGWGYSAGGLLVAAAINSCPDLFRAAVLKVPFLDPTNTLLYPILPLTPVDYEEFGYPGDIEDFQAIRKYSPYDNITRGVLYPSVLVTSSFNTRFGVWEAAKWVALVRENSIYDPKHPILLNLTTDLVEENRYLHCKEAALETAFLIKMMDL</sequence>